<proteinExistence type="inferred from homology"/>
<feature type="compositionally biased region" description="Polar residues" evidence="7">
    <location>
        <begin position="21"/>
        <end position="31"/>
    </location>
</feature>
<evidence type="ECO:0000313" key="10">
    <source>
        <dbReference type="Proteomes" id="UP000436088"/>
    </source>
</evidence>
<dbReference type="NCBIfam" id="TIGR01614">
    <property type="entry name" value="PME_inhib"/>
    <property type="match status" value="1"/>
</dbReference>
<evidence type="ECO:0000259" key="8">
    <source>
        <dbReference type="SMART" id="SM00856"/>
    </source>
</evidence>
<keyword evidence="5" id="KW-0063">Aspartyl esterase</keyword>
<dbReference type="Gene3D" id="1.20.140.40">
    <property type="entry name" value="Invertase/pectin methylesterase inhibitor family protein"/>
    <property type="match status" value="1"/>
</dbReference>
<dbReference type="InterPro" id="IPR000070">
    <property type="entry name" value="Pectinesterase_cat"/>
</dbReference>
<accession>A0A6A2XKY5</accession>
<keyword evidence="10" id="KW-1185">Reference proteome</keyword>
<comment type="caution">
    <text evidence="9">The sequence shown here is derived from an EMBL/GenBank/DDBJ whole genome shotgun (WGS) entry which is preliminary data.</text>
</comment>
<comment type="similarity">
    <text evidence="2">In the N-terminal section; belongs to the PMEI family.</text>
</comment>
<evidence type="ECO:0000256" key="3">
    <source>
        <dbReference type="ARBA" id="ARBA00007786"/>
    </source>
</evidence>
<dbReference type="Gene3D" id="3.40.50.1820">
    <property type="entry name" value="alpha/beta hydrolase"/>
    <property type="match status" value="1"/>
</dbReference>
<dbReference type="FunFam" id="3.40.50.1820:FF:000207">
    <property type="entry name" value="Alpha/beta-Hydrolases superfamily protein"/>
    <property type="match status" value="1"/>
</dbReference>
<reference evidence="9" key="1">
    <citation type="submission" date="2019-09" db="EMBL/GenBank/DDBJ databases">
        <title>Draft genome information of white flower Hibiscus syriacus.</title>
        <authorList>
            <person name="Kim Y.-M."/>
        </authorList>
    </citation>
    <scope>NUCLEOTIDE SEQUENCE [LARGE SCALE GENOMIC DNA]</scope>
    <source>
        <strain evidence="9">YM2019G1</strain>
    </source>
</reference>
<dbReference type="SUPFAM" id="SSF51126">
    <property type="entry name" value="Pectin lyase-like"/>
    <property type="match status" value="1"/>
</dbReference>
<dbReference type="PROSITE" id="PS00503">
    <property type="entry name" value="PECTINESTERASE_2"/>
    <property type="match status" value="1"/>
</dbReference>
<dbReference type="CDD" id="cd15798">
    <property type="entry name" value="PMEI-like_3"/>
    <property type="match status" value="1"/>
</dbReference>
<dbReference type="EMBL" id="VEPZ02001695">
    <property type="protein sequence ID" value="KAE8662686.1"/>
    <property type="molecule type" value="Genomic_DNA"/>
</dbReference>
<keyword evidence="4" id="KW-0378">Hydrolase</keyword>
<dbReference type="UniPathway" id="UPA00545">
    <property type="reaction ID" value="UER00823"/>
</dbReference>
<dbReference type="InterPro" id="IPR033131">
    <property type="entry name" value="Pectinesterase_Asp_AS"/>
</dbReference>
<evidence type="ECO:0000256" key="2">
    <source>
        <dbReference type="ARBA" id="ARBA00006027"/>
    </source>
</evidence>
<comment type="pathway">
    <text evidence="1">Glycan metabolism; pectin degradation; 2-dehydro-3-deoxy-D-gluconate from pectin: step 1/5.</text>
</comment>
<dbReference type="AlphaFoldDB" id="A0A6A2XKY5"/>
<evidence type="ECO:0000256" key="5">
    <source>
        <dbReference type="ARBA" id="ARBA00023085"/>
    </source>
</evidence>
<evidence type="ECO:0000256" key="1">
    <source>
        <dbReference type="ARBA" id="ARBA00005184"/>
    </source>
</evidence>
<dbReference type="Gene3D" id="2.160.20.10">
    <property type="entry name" value="Single-stranded right-handed beta-helix, Pectin lyase-like"/>
    <property type="match status" value="1"/>
</dbReference>
<comment type="similarity">
    <text evidence="3">In the C-terminal section; belongs to the pectinesterase family.</text>
</comment>
<dbReference type="InterPro" id="IPR046879">
    <property type="entry name" value="KANL3/Tex30_Abhydrolase"/>
</dbReference>
<dbReference type="InterPro" id="IPR006501">
    <property type="entry name" value="Pectinesterase_inhib_dom"/>
</dbReference>
<organism evidence="9 10">
    <name type="scientific">Hibiscus syriacus</name>
    <name type="common">Rose of Sharon</name>
    <dbReference type="NCBI Taxonomy" id="106335"/>
    <lineage>
        <taxon>Eukaryota</taxon>
        <taxon>Viridiplantae</taxon>
        <taxon>Streptophyta</taxon>
        <taxon>Embryophyta</taxon>
        <taxon>Tracheophyta</taxon>
        <taxon>Spermatophyta</taxon>
        <taxon>Magnoliopsida</taxon>
        <taxon>eudicotyledons</taxon>
        <taxon>Gunneridae</taxon>
        <taxon>Pentapetalae</taxon>
        <taxon>rosids</taxon>
        <taxon>malvids</taxon>
        <taxon>Malvales</taxon>
        <taxon>Malvaceae</taxon>
        <taxon>Malvoideae</taxon>
        <taxon>Hibiscus</taxon>
    </lineage>
</organism>
<dbReference type="PANTHER" id="PTHR31707">
    <property type="entry name" value="PECTINESTERASE"/>
    <property type="match status" value="1"/>
</dbReference>
<dbReference type="GO" id="GO:0030599">
    <property type="term" value="F:pectinesterase activity"/>
    <property type="evidence" value="ECO:0007669"/>
    <property type="project" value="InterPro"/>
</dbReference>
<dbReference type="InterPro" id="IPR012334">
    <property type="entry name" value="Pectin_lyas_fold"/>
</dbReference>
<evidence type="ECO:0000313" key="9">
    <source>
        <dbReference type="EMBL" id="KAE8662686.1"/>
    </source>
</evidence>
<dbReference type="InterPro" id="IPR011050">
    <property type="entry name" value="Pectin_lyase_fold/virulence"/>
</dbReference>
<dbReference type="Pfam" id="PF04043">
    <property type="entry name" value="PMEI"/>
    <property type="match status" value="1"/>
</dbReference>
<protein>
    <submittedName>
        <fullName evidence="9">Pectinesterase/pectinesterase inhibitor 17</fullName>
    </submittedName>
</protein>
<evidence type="ECO:0000256" key="4">
    <source>
        <dbReference type="ARBA" id="ARBA00022801"/>
    </source>
</evidence>
<feature type="domain" description="Pectinesterase inhibitor" evidence="8">
    <location>
        <begin position="254"/>
        <end position="397"/>
    </location>
</feature>
<feature type="region of interest" description="Disordered" evidence="7">
    <location>
        <begin position="1"/>
        <end position="33"/>
    </location>
</feature>
<name>A0A6A2XKY5_HIBSY</name>
<dbReference type="GO" id="GO:0042545">
    <property type="term" value="P:cell wall modification"/>
    <property type="evidence" value="ECO:0007669"/>
    <property type="project" value="InterPro"/>
</dbReference>
<dbReference type="SMART" id="SM00856">
    <property type="entry name" value="PMEI"/>
    <property type="match status" value="1"/>
</dbReference>
<dbReference type="InterPro" id="IPR029058">
    <property type="entry name" value="AB_hydrolase_fold"/>
</dbReference>
<feature type="active site" evidence="6">
    <location>
        <position position="585"/>
    </location>
</feature>
<dbReference type="GO" id="GO:0004857">
    <property type="term" value="F:enzyme inhibitor activity"/>
    <property type="evidence" value="ECO:0007669"/>
    <property type="project" value="InterPro"/>
</dbReference>
<dbReference type="FunFam" id="2.160.20.10:FF:000001">
    <property type="entry name" value="Pectinesterase"/>
    <property type="match status" value="1"/>
</dbReference>
<dbReference type="Pfam" id="PF01095">
    <property type="entry name" value="Pectinesterase"/>
    <property type="match status" value="1"/>
</dbReference>
<evidence type="ECO:0000256" key="6">
    <source>
        <dbReference type="PROSITE-ProRule" id="PRU10040"/>
    </source>
</evidence>
<dbReference type="Proteomes" id="UP000436088">
    <property type="component" value="Unassembled WGS sequence"/>
</dbReference>
<gene>
    <name evidence="9" type="ORF">F3Y22_tig00113156pilonHSYRG00057</name>
</gene>
<dbReference type="GO" id="GO:0045490">
    <property type="term" value="P:pectin catabolic process"/>
    <property type="evidence" value="ECO:0007669"/>
    <property type="project" value="UniProtKB-UniPathway"/>
</dbReference>
<sequence>MASSPPSKRRRKGQTVVGESPSKSTSTQEKSSPVVVFAHGAGAPSSSDWMIRWKELLKKALNAVEVVTFDYPYMSGGRRKVPPKAEKLVDFHSGVVKDAVSKYTGHPLILAGKSMGSRVSCMVAAQEDIDASLIVCLGYPLKGMNGAVRDETLLRLKVPVMFVQGTKDGLCPLEKLGVQKKMKAMSGLHEIEGGDHSFKISKKHLQTNGSTQEEAEDAAPASPRVRFKRSLFPLAVYNFSKAMEQALLFHIYWYRTNDVKWWCGKTPNPVPCEYYLSKNMMIKDEVHFLKISMQLALDHAIHAQSNIHSLGPKCRNELEKAAWSDCLKLYELTILGLNKAVDFSPNVQRHDRQTWLSAALTNLETCRDGFIELGVSDYLPPMMSNNVSELISNTMALNKAPYKEPTYKDGFPTWVKHGDSKLLQSSSSLASQADIVVAQDGSGIYKTINEAISAASSQSGSGRYVIYVKAGTYSENVEIGSDLKNIMMVGDGMGKTIITGNKSVGVEKISTFNTATVGVDGESFIGRDITFRNTAGPNNGQAVALRSGSDHSVFYRCSFEGYQDTLYVFSHKQFYRECDVYGTVDFIFGKAAVVLQNCNIYARNPPSKINTVTAQGRSNVNDTSGITIQNSTITAASDLKPVQGSVKTFLGRPWKQFSTTVIIKTFLDTLIDPAGWMEWNQSLDTLYYAEYMNTGPGSFTSNRVKWKGYHVLTNATEASAFTVGNFIDGNSWLPTTGVPFTLGL</sequence>
<dbReference type="InterPro" id="IPR035513">
    <property type="entry name" value="Invertase/methylesterase_inhib"/>
</dbReference>
<dbReference type="SUPFAM" id="SSF53474">
    <property type="entry name" value="alpha/beta-Hydrolases"/>
    <property type="match status" value="1"/>
</dbReference>
<evidence type="ECO:0000256" key="7">
    <source>
        <dbReference type="SAM" id="MobiDB-lite"/>
    </source>
</evidence>
<dbReference type="Pfam" id="PF20408">
    <property type="entry name" value="Abhydrolase_11"/>
    <property type="match status" value="1"/>
</dbReference>
<dbReference type="SUPFAM" id="SSF101148">
    <property type="entry name" value="Plant invertase/pectin methylesterase inhibitor"/>
    <property type="match status" value="1"/>
</dbReference>